<dbReference type="GeneTree" id="ENSGT00950000182900"/>
<sequence>MTKRLELQWNLDKHNGCVNALHFNQSGTMLASGSDDLQIMLWDWTDKHSAPVLSYESGHKSNVFQAKFLRDCGDSSVVSSARDGQVYPCFYCVCKKTRKVAQHRGSAHKLSLDVASSSTFLSCGEDVVFGIDLRRDKPAEKLVTTKVRNLKVPLYSIHNNPGRPYEFAVSGRITHARIYDRRMLRTNDDATEPVKRYCPHRLENLKTDDKAYITCLMYNWCGSELLCSYNDEDIYLFDTSHSSGADCIKRYKGHRNNATVKGVNFFGPRSEFVVSGSDCGNIFFWEKQSSRVVQLMEGDDGGVVNVLEPHPTFPIIATSGLDHDVKIWAPTAGTSGLVNQMPKLKECMLSNRQERNQDKQRTSGTIDGELIWFLMRTLRSRRRTDRFEQDGASSDEDIDEDSSDSSDSEEGTVPRCTQS</sequence>
<dbReference type="Ensembl" id="ENSCSAVT00000008125.1">
    <property type="protein sequence ID" value="ENSCSAVP00000008019.1"/>
    <property type="gene ID" value="ENSCSAVG00000004775.1"/>
</dbReference>
<dbReference type="InterPro" id="IPR045151">
    <property type="entry name" value="DCAF8"/>
</dbReference>
<protein>
    <recommendedName>
        <fullName evidence="7">DDB1- and CUL4-associated factor 8</fullName>
    </recommendedName>
</protein>
<dbReference type="FunCoup" id="H2YRQ9">
    <property type="interactions" value="136"/>
</dbReference>
<dbReference type="PROSITE" id="PS50082">
    <property type="entry name" value="WD_REPEATS_2"/>
    <property type="match status" value="1"/>
</dbReference>
<accession>H2YRQ9</accession>
<reference evidence="5" key="2">
    <citation type="submission" date="2025-08" db="UniProtKB">
        <authorList>
            <consortium name="Ensembl"/>
        </authorList>
    </citation>
    <scope>IDENTIFICATION</scope>
</reference>
<feature type="compositionally biased region" description="Acidic residues" evidence="4">
    <location>
        <begin position="393"/>
        <end position="410"/>
    </location>
</feature>
<organism evidence="5 6">
    <name type="scientific">Ciona savignyi</name>
    <name type="common">Pacific transparent sea squirt</name>
    <dbReference type="NCBI Taxonomy" id="51511"/>
    <lineage>
        <taxon>Eukaryota</taxon>
        <taxon>Metazoa</taxon>
        <taxon>Chordata</taxon>
        <taxon>Tunicata</taxon>
        <taxon>Ascidiacea</taxon>
        <taxon>Phlebobranchia</taxon>
        <taxon>Cionidae</taxon>
        <taxon>Ciona</taxon>
    </lineage>
</organism>
<dbReference type="eggNOG" id="KOG1334">
    <property type="taxonomic scope" value="Eukaryota"/>
</dbReference>
<keyword evidence="1 3" id="KW-0853">WD repeat</keyword>
<dbReference type="GO" id="GO:0005737">
    <property type="term" value="C:cytoplasm"/>
    <property type="evidence" value="ECO:0007669"/>
    <property type="project" value="TreeGrafter"/>
</dbReference>
<name>H2YRQ9_CIOSA</name>
<dbReference type="InterPro" id="IPR036322">
    <property type="entry name" value="WD40_repeat_dom_sf"/>
</dbReference>
<dbReference type="Gene3D" id="2.130.10.10">
    <property type="entry name" value="YVTN repeat-like/Quinoprotein amine dehydrogenase"/>
    <property type="match status" value="1"/>
</dbReference>
<evidence type="ECO:0000256" key="2">
    <source>
        <dbReference type="ARBA" id="ARBA00022737"/>
    </source>
</evidence>
<dbReference type="SUPFAM" id="SSF50978">
    <property type="entry name" value="WD40 repeat-like"/>
    <property type="match status" value="1"/>
</dbReference>
<feature type="region of interest" description="Disordered" evidence="4">
    <location>
        <begin position="383"/>
        <end position="419"/>
    </location>
</feature>
<keyword evidence="2" id="KW-0677">Repeat</keyword>
<dbReference type="InParanoid" id="H2YRQ9"/>
<evidence type="ECO:0000256" key="4">
    <source>
        <dbReference type="SAM" id="MobiDB-lite"/>
    </source>
</evidence>
<evidence type="ECO:0000313" key="6">
    <source>
        <dbReference type="Proteomes" id="UP000007875"/>
    </source>
</evidence>
<evidence type="ECO:0000313" key="5">
    <source>
        <dbReference type="Ensembl" id="ENSCSAVP00000008019.1"/>
    </source>
</evidence>
<dbReference type="PANTHER" id="PTHR15574:SF21">
    <property type="entry name" value="DDB1- AND CUL4-ASSOCIATED FACTOR 8"/>
    <property type="match status" value="1"/>
</dbReference>
<proteinExistence type="predicted"/>
<reference evidence="5" key="3">
    <citation type="submission" date="2025-09" db="UniProtKB">
        <authorList>
            <consortium name="Ensembl"/>
        </authorList>
    </citation>
    <scope>IDENTIFICATION</scope>
</reference>
<reference evidence="6" key="1">
    <citation type="submission" date="2003-08" db="EMBL/GenBank/DDBJ databases">
        <authorList>
            <person name="Birren B."/>
            <person name="Nusbaum C."/>
            <person name="Abebe A."/>
            <person name="Abouelleil A."/>
            <person name="Adekoya E."/>
            <person name="Ait-zahra M."/>
            <person name="Allen N."/>
            <person name="Allen T."/>
            <person name="An P."/>
            <person name="Anderson M."/>
            <person name="Anderson S."/>
            <person name="Arachchi H."/>
            <person name="Armbruster J."/>
            <person name="Bachantsang P."/>
            <person name="Baldwin J."/>
            <person name="Barry A."/>
            <person name="Bayul T."/>
            <person name="Blitshsteyn B."/>
            <person name="Bloom T."/>
            <person name="Blye J."/>
            <person name="Boguslavskiy L."/>
            <person name="Borowsky M."/>
            <person name="Boukhgalter B."/>
            <person name="Brunache A."/>
            <person name="Butler J."/>
            <person name="Calixte N."/>
            <person name="Calvo S."/>
            <person name="Camarata J."/>
            <person name="Campo K."/>
            <person name="Chang J."/>
            <person name="Cheshatsang Y."/>
            <person name="Citroen M."/>
            <person name="Collymore A."/>
            <person name="Considine T."/>
            <person name="Cook A."/>
            <person name="Cooke P."/>
            <person name="Corum B."/>
            <person name="Cuomo C."/>
            <person name="David R."/>
            <person name="Dawoe T."/>
            <person name="Degray S."/>
            <person name="Dodge S."/>
            <person name="Dooley K."/>
            <person name="Dorje P."/>
            <person name="Dorjee K."/>
            <person name="Dorris L."/>
            <person name="Duffey N."/>
            <person name="Dupes A."/>
            <person name="Elkins T."/>
            <person name="Engels R."/>
            <person name="Erickson J."/>
            <person name="Farina A."/>
            <person name="Faro S."/>
            <person name="Ferreira P."/>
            <person name="Fischer H."/>
            <person name="Fitzgerald M."/>
            <person name="Foley K."/>
            <person name="Gage D."/>
            <person name="Galagan J."/>
            <person name="Gearin G."/>
            <person name="Gnerre S."/>
            <person name="Gnirke A."/>
            <person name="Goyette A."/>
            <person name="Graham J."/>
            <person name="Grandbois E."/>
            <person name="Gyaltsen K."/>
            <person name="Hafez N."/>
            <person name="Hagopian D."/>
            <person name="Hagos B."/>
            <person name="Hall J."/>
            <person name="Hatcher B."/>
            <person name="Heller A."/>
            <person name="Higgins H."/>
            <person name="Honan T."/>
            <person name="Horn A."/>
            <person name="Houde N."/>
            <person name="Hughes L."/>
            <person name="Hulme W."/>
            <person name="Husby E."/>
            <person name="Iliev I."/>
            <person name="Jaffe D."/>
            <person name="Jones C."/>
            <person name="Kamal M."/>
            <person name="Kamat A."/>
            <person name="Kamvysselis M."/>
            <person name="Karlsson E."/>
            <person name="Kells C."/>
            <person name="Kieu A."/>
            <person name="Kisner P."/>
            <person name="Kodira C."/>
            <person name="Kulbokas E."/>
            <person name="Labutti K."/>
            <person name="Lama D."/>
            <person name="Landers T."/>
            <person name="Leger J."/>
            <person name="Levine S."/>
            <person name="Lewis D."/>
            <person name="Lewis T."/>
            <person name="Lindblad-toh K."/>
            <person name="Liu X."/>
            <person name="Lokyitsang T."/>
            <person name="Lokyitsang Y."/>
            <person name="Lucien O."/>
            <person name="Lui A."/>
            <person name="Ma L.J."/>
            <person name="Mabbitt R."/>
            <person name="Macdonald J."/>
            <person name="Maclean C."/>
            <person name="Major J."/>
            <person name="Manning J."/>
            <person name="Marabella R."/>
            <person name="Maru K."/>
            <person name="Matthews C."/>
            <person name="Mauceli E."/>
            <person name="Mccarthy M."/>
            <person name="Mcdonough S."/>
            <person name="Mcghee T."/>
            <person name="Meldrim J."/>
            <person name="Meneus L."/>
            <person name="Mesirov J."/>
            <person name="Mihalev A."/>
            <person name="Mihova T."/>
            <person name="Mikkelsen T."/>
            <person name="Mlenga V."/>
            <person name="Moru K."/>
            <person name="Mozes J."/>
            <person name="Mulrain L."/>
            <person name="Munson G."/>
            <person name="Naylor J."/>
            <person name="Newes C."/>
            <person name="Nguyen C."/>
            <person name="Nguyen N."/>
            <person name="Nguyen T."/>
            <person name="Nicol R."/>
            <person name="Nielsen C."/>
            <person name="Nizzari M."/>
            <person name="Norbu C."/>
            <person name="Norbu N."/>
            <person name="O'donnell P."/>
            <person name="Okoawo O."/>
            <person name="O'leary S."/>
            <person name="Omotosho B."/>
            <person name="O'neill K."/>
            <person name="Osman S."/>
            <person name="Parker S."/>
            <person name="Perrin D."/>
            <person name="Phunkhang P."/>
            <person name="Piqani B."/>
            <person name="Purcell S."/>
            <person name="Rachupka T."/>
            <person name="Ramasamy U."/>
            <person name="Rameau R."/>
            <person name="Ray V."/>
            <person name="Raymond C."/>
            <person name="Retta R."/>
            <person name="Richardson S."/>
            <person name="Rise C."/>
            <person name="Rodriguez J."/>
            <person name="Rogers J."/>
            <person name="Rogov P."/>
            <person name="Rutman M."/>
            <person name="Schupbach R."/>
            <person name="Seaman C."/>
            <person name="Settipalli S."/>
            <person name="Sharpe T."/>
            <person name="Sheridan J."/>
            <person name="Sherpa N."/>
            <person name="Shi J."/>
            <person name="Smirnov S."/>
            <person name="Smith C."/>
            <person name="Sougnez C."/>
            <person name="Spencer B."/>
            <person name="Stalker J."/>
            <person name="Stange-thomann N."/>
            <person name="Stavropoulos S."/>
            <person name="Stetson K."/>
            <person name="Stone C."/>
            <person name="Stone S."/>
            <person name="Stubbs M."/>
            <person name="Talamas J."/>
            <person name="Tchuinga P."/>
            <person name="Tenzing P."/>
            <person name="Tesfaye S."/>
            <person name="Theodore J."/>
            <person name="Thoulutsang Y."/>
            <person name="Topham K."/>
            <person name="Towey S."/>
            <person name="Tsamla T."/>
            <person name="Tsomo N."/>
            <person name="Vallee D."/>
            <person name="Vassiliev H."/>
            <person name="Venkataraman V."/>
            <person name="Vinson J."/>
            <person name="Vo A."/>
            <person name="Wade C."/>
            <person name="Wang S."/>
            <person name="Wangchuk T."/>
            <person name="Wangdi T."/>
            <person name="Whittaker C."/>
            <person name="Wilkinson J."/>
            <person name="Wu Y."/>
            <person name="Wyman D."/>
            <person name="Yadav S."/>
            <person name="Yang S."/>
            <person name="Yang X."/>
            <person name="Yeager S."/>
            <person name="Yee E."/>
            <person name="Young G."/>
            <person name="Zainoun J."/>
            <person name="Zembeck L."/>
            <person name="Zimmer A."/>
            <person name="Zody M."/>
            <person name="Lander E."/>
        </authorList>
    </citation>
    <scope>NUCLEOTIDE SEQUENCE [LARGE SCALE GENOMIC DNA]</scope>
</reference>
<dbReference type="HOGENOM" id="CLU_012381_4_1_1"/>
<evidence type="ECO:0008006" key="7">
    <source>
        <dbReference type="Google" id="ProtNLM"/>
    </source>
</evidence>
<dbReference type="AlphaFoldDB" id="H2YRQ9"/>
<dbReference type="InterPro" id="IPR015943">
    <property type="entry name" value="WD40/YVTN_repeat-like_dom_sf"/>
</dbReference>
<dbReference type="PANTHER" id="PTHR15574">
    <property type="entry name" value="WD REPEAT DOMAIN-CONTAINING FAMILY"/>
    <property type="match status" value="1"/>
</dbReference>
<dbReference type="GO" id="GO:0080008">
    <property type="term" value="C:Cul4-RING E3 ubiquitin ligase complex"/>
    <property type="evidence" value="ECO:0007669"/>
    <property type="project" value="TreeGrafter"/>
</dbReference>
<evidence type="ECO:0000256" key="1">
    <source>
        <dbReference type="ARBA" id="ARBA00022574"/>
    </source>
</evidence>
<dbReference type="PROSITE" id="PS50294">
    <property type="entry name" value="WD_REPEATS_REGION"/>
    <property type="match status" value="1"/>
</dbReference>
<evidence type="ECO:0000256" key="3">
    <source>
        <dbReference type="PROSITE-ProRule" id="PRU00221"/>
    </source>
</evidence>
<dbReference type="SMART" id="SM00320">
    <property type="entry name" value="WD40"/>
    <property type="match status" value="5"/>
</dbReference>
<feature type="repeat" description="WD" evidence="3">
    <location>
        <begin position="11"/>
        <end position="43"/>
    </location>
</feature>
<keyword evidence="6" id="KW-1185">Reference proteome</keyword>
<dbReference type="Pfam" id="PF00400">
    <property type="entry name" value="WD40"/>
    <property type="match status" value="3"/>
</dbReference>
<dbReference type="Proteomes" id="UP000007875">
    <property type="component" value="Unassembled WGS sequence"/>
</dbReference>
<dbReference type="STRING" id="51511.ENSCSAVP00000008019"/>
<dbReference type="OMA" id="FASGHKN"/>
<dbReference type="InterPro" id="IPR001680">
    <property type="entry name" value="WD40_rpt"/>
</dbReference>